<geneLocation type="plasmid" evidence="1 2">
    <name>pCY360</name>
</geneLocation>
<keyword evidence="2" id="KW-1185">Reference proteome</keyword>
<sequence>MATRRSNPYYPYRGRITGNKYRNEKIEVGGVKFDSKREARRYQELLLLEKAGEISELKTQERFILIPAQREPDTVGKRGGIKKGRVIERECIYVADFVYRDKEGNLVVEDTKGFRTKDYTIKRKLMLYVHGIQIQEL</sequence>
<dbReference type="HOGENOM" id="CLU_129139_0_0_9"/>
<reference evidence="1 2" key="1">
    <citation type="journal article" date="2010" name="PLoS ONE">
        <title>The glycobiome of the rumen bacterium Butyrivibrio proteoclasticus B316(T) highlights adaptation to a polysaccharide-rich environment.</title>
        <authorList>
            <person name="Kelly W.J."/>
            <person name="Leahy S.C."/>
            <person name="Altermann E."/>
            <person name="Yeoman C.J."/>
            <person name="Dunne J.C."/>
            <person name="Kong Z."/>
            <person name="Pacheco D.M."/>
            <person name="Li D."/>
            <person name="Noel S.J."/>
            <person name="Moon C.D."/>
            <person name="Cookson A.L."/>
            <person name="Attwood G.T."/>
        </authorList>
    </citation>
    <scope>NUCLEOTIDE SEQUENCE [LARGE SCALE GENOMIC DNA]</scope>
    <source>
        <strain evidence="2">ATCC 51982 / DSM 14932 / B316</strain>
        <plasmid evidence="2">Plasmid pCY360</plasmid>
    </source>
</reference>
<dbReference type="EMBL" id="CP001812">
    <property type="protein sequence ID" value="ADL36322.1"/>
    <property type="molecule type" value="Genomic_DNA"/>
</dbReference>
<dbReference type="AlphaFoldDB" id="E0S4J0"/>
<evidence type="ECO:0000313" key="2">
    <source>
        <dbReference type="Proteomes" id="UP000001299"/>
    </source>
</evidence>
<name>E0S4J0_BUTPB</name>
<keyword evidence="1" id="KW-0614">Plasmid</keyword>
<dbReference type="Proteomes" id="UP000001299">
    <property type="component" value="Plasmid pCY360"/>
</dbReference>
<dbReference type="InterPro" id="IPR009414">
    <property type="entry name" value="DUF1064"/>
</dbReference>
<dbReference type="KEGG" id="bpb:bpr_II385"/>
<dbReference type="Pfam" id="PF06356">
    <property type="entry name" value="DUF1064"/>
    <property type="match status" value="1"/>
</dbReference>
<dbReference type="RefSeq" id="WP_013282971.1">
    <property type="nucleotide sequence ID" value="NC_014389.1"/>
</dbReference>
<protein>
    <recommendedName>
        <fullName evidence="3">DUF1064 domain-containing protein</fullName>
    </recommendedName>
</protein>
<proteinExistence type="predicted"/>
<evidence type="ECO:0008006" key="3">
    <source>
        <dbReference type="Google" id="ProtNLM"/>
    </source>
</evidence>
<accession>E0S4J0</accession>
<evidence type="ECO:0000313" key="1">
    <source>
        <dbReference type="EMBL" id="ADL36322.1"/>
    </source>
</evidence>
<organism evidence="1 2">
    <name type="scientific">Butyrivibrio proteoclasticus (strain ATCC 51982 / DSM 14932 / B316)</name>
    <name type="common">Clostridium proteoclasticum</name>
    <dbReference type="NCBI Taxonomy" id="515622"/>
    <lineage>
        <taxon>Bacteria</taxon>
        <taxon>Bacillati</taxon>
        <taxon>Bacillota</taxon>
        <taxon>Clostridia</taxon>
        <taxon>Lachnospirales</taxon>
        <taxon>Lachnospiraceae</taxon>
        <taxon>Butyrivibrio</taxon>
    </lineage>
</organism>
<gene>
    <name evidence="1" type="ordered locus">bpr_II385</name>
</gene>